<accession>A0A8H6ASZ0</accession>
<sequence length="85" mass="9862">MMRSGGCGKKQTYADNFHVCKSCSQRIFCGDYLQKPRRNRLKTWACYPEHTWLHVPPYNGKHLAGKGTVRVTDESDNPEELKINY</sequence>
<dbReference type="EMBL" id="JABFCT010000009">
    <property type="protein sequence ID" value="KAF5873099.1"/>
    <property type="molecule type" value="Genomic_DNA"/>
</dbReference>
<evidence type="ECO:0000313" key="1">
    <source>
        <dbReference type="EMBL" id="KAF5873099.1"/>
    </source>
</evidence>
<comment type="caution">
    <text evidence="1">The sequence shown here is derived from an EMBL/GenBank/DDBJ whole genome shotgun (WGS) entry which is preliminary data.</text>
</comment>
<gene>
    <name evidence="1" type="ORF">Bfra_008376</name>
</gene>
<dbReference type="GeneID" id="59262431"/>
<proteinExistence type="predicted"/>
<dbReference type="Proteomes" id="UP000531561">
    <property type="component" value="Unassembled WGS sequence"/>
</dbReference>
<dbReference type="RefSeq" id="XP_037192045.1">
    <property type="nucleotide sequence ID" value="XM_037338739.1"/>
</dbReference>
<keyword evidence="2" id="KW-1185">Reference proteome</keyword>
<protein>
    <submittedName>
        <fullName evidence="1">Putative nacht and tpr domain protein</fullName>
    </submittedName>
</protein>
<name>A0A8H6ASZ0_9HELO</name>
<reference evidence="1 2" key="1">
    <citation type="journal article" date="2020" name="Phytopathology">
        <title>A high-quality genome resource of Botrytis fragariae, a new and rapidly spreading fungal pathogen causing strawberry gray mold in the U.S.A.</title>
        <authorList>
            <person name="Wu Y."/>
            <person name="Saski C.A."/>
            <person name="Schnabel G."/>
            <person name="Xiao S."/>
            <person name="Hu M."/>
        </authorList>
    </citation>
    <scope>NUCLEOTIDE SEQUENCE [LARGE SCALE GENOMIC DNA]</scope>
    <source>
        <strain evidence="1 2">BVB16</strain>
    </source>
</reference>
<dbReference type="OrthoDB" id="3435367at2759"/>
<organism evidence="1 2">
    <name type="scientific">Botrytis fragariae</name>
    <dbReference type="NCBI Taxonomy" id="1964551"/>
    <lineage>
        <taxon>Eukaryota</taxon>
        <taxon>Fungi</taxon>
        <taxon>Dikarya</taxon>
        <taxon>Ascomycota</taxon>
        <taxon>Pezizomycotina</taxon>
        <taxon>Leotiomycetes</taxon>
        <taxon>Helotiales</taxon>
        <taxon>Sclerotiniaceae</taxon>
        <taxon>Botrytis</taxon>
    </lineage>
</organism>
<evidence type="ECO:0000313" key="2">
    <source>
        <dbReference type="Proteomes" id="UP000531561"/>
    </source>
</evidence>
<dbReference type="AlphaFoldDB" id="A0A8H6ASZ0"/>